<keyword evidence="2" id="KW-0378">Hydrolase</keyword>
<dbReference type="EMBL" id="KZ987801">
    <property type="protein sequence ID" value="RKP14692.1"/>
    <property type="molecule type" value="Genomic_DNA"/>
</dbReference>
<evidence type="ECO:0000313" key="4">
    <source>
        <dbReference type="Proteomes" id="UP000267251"/>
    </source>
</evidence>
<dbReference type="GO" id="GO:0006139">
    <property type="term" value="P:nucleobase-containing compound metabolic process"/>
    <property type="evidence" value="ECO:0007669"/>
    <property type="project" value="UniProtKB-ARBA"/>
</dbReference>
<protein>
    <recommendedName>
        <fullName evidence="5">Endonuclease/exonuclease/phosphatase</fullName>
    </recommendedName>
</protein>
<dbReference type="SUPFAM" id="SSF56219">
    <property type="entry name" value="DNase I-like"/>
    <property type="match status" value="1"/>
</dbReference>
<dbReference type="PANTHER" id="PTHR12121:SF45">
    <property type="entry name" value="NOCTURNIN"/>
    <property type="match status" value="1"/>
</dbReference>
<reference evidence="4" key="1">
    <citation type="journal article" date="2018" name="Nat. Microbiol.">
        <title>Leveraging single-cell genomics to expand the fungal tree of life.</title>
        <authorList>
            <person name="Ahrendt S.R."/>
            <person name="Quandt C.A."/>
            <person name="Ciobanu D."/>
            <person name="Clum A."/>
            <person name="Salamov A."/>
            <person name="Andreopoulos B."/>
            <person name="Cheng J.F."/>
            <person name="Woyke T."/>
            <person name="Pelin A."/>
            <person name="Henrissat B."/>
            <person name="Reynolds N.K."/>
            <person name="Benny G.L."/>
            <person name="Smith M.E."/>
            <person name="James T.Y."/>
            <person name="Grigoriev I.V."/>
        </authorList>
    </citation>
    <scope>NUCLEOTIDE SEQUENCE [LARGE SCALE GENOMIC DNA]</scope>
</reference>
<dbReference type="InterPro" id="IPR036691">
    <property type="entry name" value="Endo/exonu/phosph_ase_sf"/>
</dbReference>
<dbReference type="AlphaFoldDB" id="A0A4P9Y799"/>
<evidence type="ECO:0000256" key="2">
    <source>
        <dbReference type="ARBA" id="ARBA00022801"/>
    </source>
</evidence>
<name>A0A4P9Y799_9FUNG</name>
<proteinExistence type="inferred from homology"/>
<accession>A0A4P9Y799</accession>
<dbReference type="PANTHER" id="PTHR12121">
    <property type="entry name" value="CARBON CATABOLITE REPRESSOR PROTEIN 4"/>
    <property type="match status" value="1"/>
</dbReference>
<dbReference type="GO" id="GO:0000175">
    <property type="term" value="F:3'-5'-RNA exonuclease activity"/>
    <property type="evidence" value="ECO:0007669"/>
    <property type="project" value="TreeGrafter"/>
</dbReference>
<comment type="similarity">
    <text evidence="1">Belongs to the CCR4/nocturin family.</text>
</comment>
<dbReference type="InterPro" id="IPR050410">
    <property type="entry name" value="CCR4/nocturin_mRNA_transcr"/>
</dbReference>
<evidence type="ECO:0000256" key="1">
    <source>
        <dbReference type="ARBA" id="ARBA00010774"/>
    </source>
</evidence>
<organism evidence="3 4">
    <name type="scientific">Piptocephalis cylindrospora</name>
    <dbReference type="NCBI Taxonomy" id="1907219"/>
    <lineage>
        <taxon>Eukaryota</taxon>
        <taxon>Fungi</taxon>
        <taxon>Fungi incertae sedis</taxon>
        <taxon>Zoopagomycota</taxon>
        <taxon>Zoopagomycotina</taxon>
        <taxon>Zoopagomycetes</taxon>
        <taxon>Zoopagales</taxon>
        <taxon>Piptocephalidaceae</taxon>
        <taxon>Piptocephalis</taxon>
    </lineage>
</organism>
<keyword evidence="4" id="KW-1185">Reference proteome</keyword>
<gene>
    <name evidence="3" type="ORF">BJ684DRAFT_14984</name>
</gene>
<evidence type="ECO:0000313" key="3">
    <source>
        <dbReference type="EMBL" id="RKP14692.1"/>
    </source>
</evidence>
<dbReference type="OrthoDB" id="428734at2759"/>
<sequence length="307" mass="34836">MDPSIACLQEVDNLNSWMALFRELQYVYLYCQHPLKQHGCCIIYKKNLFDLSGYTEVDLDEEGSLEGSDSPPASGFTKTMAQVIALRWKERPEQGLVISNHHLFWPPLAAYEKLRQTCVILEKCVSIGSLRQWPILMCGDSAVYSSMTGSPVGEDGRKELDIIPKYYFPQEGEDREALMDEEDKKKLKLISPQALLDRMASLPRATSAYGRYVEMDPAASNDWSVSGEPRWTNYTEWKGTLDYIFQVENENAKSLVLESVLQLPTEDIMRPGLPNDQWGSDHLCLMARYAMDDENGQRGGEEDVNGV</sequence>
<dbReference type="Gene3D" id="3.60.10.10">
    <property type="entry name" value="Endonuclease/exonuclease/phosphatase"/>
    <property type="match status" value="1"/>
</dbReference>
<evidence type="ECO:0008006" key="5">
    <source>
        <dbReference type="Google" id="ProtNLM"/>
    </source>
</evidence>
<dbReference type="Proteomes" id="UP000267251">
    <property type="component" value="Unassembled WGS sequence"/>
</dbReference>